<keyword evidence="3 18" id="KW-0121">Carboxypeptidase</keyword>
<evidence type="ECO:0000256" key="11">
    <source>
        <dbReference type="ARBA" id="ARBA00023316"/>
    </source>
</evidence>
<dbReference type="GO" id="GO:0071555">
    <property type="term" value="P:cell wall organization"/>
    <property type="evidence" value="ECO:0007669"/>
    <property type="project" value="UniProtKB-KW"/>
</dbReference>
<feature type="region of interest" description="Disordered" evidence="14">
    <location>
        <begin position="670"/>
        <end position="741"/>
    </location>
</feature>
<comment type="similarity">
    <text evidence="1">In the C-terminal section; belongs to the transpeptidase family.</text>
</comment>
<keyword evidence="6" id="KW-0808">Transferase</keyword>
<organism evidence="18 19">
    <name type="scientific">Actinacidiphila guanduensis</name>
    <dbReference type="NCBI Taxonomy" id="310781"/>
    <lineage>
        <taxon>Bacteria</taxon>
        <taxon>Bacillati</taxon>
        <taxon>Actinomycetota</taxon>
        <taxon>Actinomycetes</taxon>
        <taxon>Kitasatosporales</taxon>
        <taxon>Streptomycetaceae</taxon>
        <taxon>Actinacidiphila</taxon>
    </lineage>
</organism>
<dbReference type="PANTHER" id="PTHR32282">
    <property type="entry name" value="BINDING PROTEIN TRANSPEPTIDASE, PUTATIVE-RELATED"/>
    <property type="match status" value="1"/>
</dbReference>
<evidence type="ECO:0000313" key="19">
    <source>
        <dbReference type="Proteomes" id="UP000199341"/>
    </source>
</evidence>
<evidence type="ECO:0000313" key="18">
    <source>
        <dbReference type="EMBL" id="SDM92828.1"/>
    </source>
</evidence>
<dbReference type="Pfam" id="PF00912">
    <property type="entry name" value="Transgly"/>
    <property type="match status" value="1"/>
</dbReference>
<dbReference type="InterPro" id="IPR023346">
    <property type="entry name" value="Lysozyme-like_dom_sf"/>
</dbReference>
<evidence type="ECO:0000256" key="12">
    <source>
        <dbReference type="ARBA" id="ARBA00034000"/>
    </source>
</evidence>
<keyword evidence="7" id="KW-0378">Hydrolase</keyword>
<dbReference type="Proteomes" id="UP000199341">
    <property type="component" value="Unassembled WGS sequence"/>
</dbReference>
<keyword evidence="11" id="KW-0961">Cell wall biogenesis/degradation</keyword>
<dbReference type="Gene3D" id="3.40.710.10">
    <property type="entry name" value="DD-peptidase/beta-lactamase superfamily"/>
    <property type="match status" value="1"/>
</dbReference>
<keyword evidence="15" id="KW-1133">Transmembrane helix</keyword>
<evidence type="ECO:0000256" key="14">
    <source>
        <dbReference type="SAM" id="MobiDB-lite"/>
    </source>
</evidence>
<feature type="compositionally biased region" description="Basic and acidic residues" evidence="14">
    <location>
        <begin position="716"/>
        <end position="731"/>
    </location>
</feature>
<reference evidence="18 19" key="1">
    <citation type="submission" date="2016-10" db="EMBL/GenBank/DDBJ databases">
        <authorList>
            <person name="de Groot N.N."/>
        </authorList>
    </citation>
    <scope>NUCLEOTIDE SEQUENCE [LARGE SCALE GENOMIC DNA]</scope>
    <source>
        <strain evidence="18 19">CGMCC 4.2022</strain>
    </source>
</reference>
<evidence type="ECO:0000256" key="8">
    <source>
        <dbReference type="ARBA" id="ARBA00022960"/>
    </source>
</evidence>
<evidence type="ECO:0000256" key="13">
    <source>
        <dbReference type="ARBA" id="ARBA00049902"/>
    </source>
</evidence>
<evidence type="ECO:0000259" key="16">
    <source>
        <dbReference type="Pfam" id="PF00905"/>
    </source>
</evidence>
<evidence type="ECO:0000256" key="15">
    <source>
        <dbReference type="SAM" id="Phobius"/>
    </source>
</evidence>
<evidence type="ECO:0000256" key="10">
    <source>
        <dbReference type="ARBA" id="ARBA00023268"/>
    </source>
</evidence>
<dbReference type="SUPFAM" id="SSF53955">
    <property type="entry name" value="Lysozyme-like"/>
    <property type="match status" value="1"/>
</dbReference>
<evidence type="ECO:0000256" key="5">
    <source>
        <dbReference type="ARBA" id="ARBA00022676"/>
    </source>
</evidence>
<comment type="catalytic activity">
    <reaction evidence="12">
        <text>Preferential cleavage: (Ac)2-L-Lys-D-Ala-|-D-Ala. Also transpeptidation of peptidyl-alanyl moieties that are N-acyl substituents of D-alanine.</text>
        <dbReference type="EC" id="3.4.16.4"/>
    </reaction>
</comment>
<dbReference type="GO" id="GO:0009252">
    <property type="term" value="P:peptidoglycan biosynthetic process"/>
    <property type="evidence" value="ECO:0007669"/>
    <property type="project" value="UniProtKB-KW"/>
</dbReference>
<evidence type="ECO:0000256" key="7">
    <source>
        <dbReference type="ARBA" id="ARBA00022801"/>
    </source>
</evidence>
<evidence type="ECO:0000256" key="6">
    <source>
        <dbReference type="ARBA" id="ARBA00022679"/>
    </source>
</evidence>
<keyword evidence="8" id="KW-0133">Cell shape</keyword>
<dbReference type="InterPro" id="IPR001460">
    <property type="entry name" value="PCN-bd_Tpept"/>
</dbReference>
<dbReference type="Pfam" id="PF00905">
    <property type="entry name" value="Transpeptidase"/>
    <property type="match status" value="1"/>
</dbReference>
<dbReference type="GO" id="GO:0009002">
    <property type="term" value="F:serine-type D-Ala-D-Ala carboxypeptidase activity"/>
    <property type="evidence" value="ECO:0007669"/>
    <property type="project" value="UniProtKB-EC"/>
</dbReference>
<dbReference type="PANTHER" id="PTHR32282:SF34">
    <property type="entry name" value="PENICILLIN-BINDING PROTEIN 1A"/>
    <property type="match status" value="1"/>
</dbReference>
<feature type="transmembrane region" description="Helical" evidence="15">
    <location>
        <begin position="79"/>
        <end position="98"/>
    </location>
</feature>
<dbReference type="RefSeq" id="WP_245771134.1">
    <property type="nucleotide sequence ID" value="NZ_FNIE01000002.1"/>
</dbReference>
<dbReference type="SUPFAM" id="SSF56601">
    <property type="entry name" value="beta-lactamase/transpeptidase-like"/>
    <property type="match status" value="1"/>
</dbReference>
<sequence>MSVRPMVRKWRVLQRKGIRGWAAARGAAAARLWRPLRGSAAARWAGRVRRSSVVRRITPRYPRPGRTGVRRWLPSPRQWLLACVWGLLALTALVAVGYERTKIPADLNAFATQQDNVYYWADGTEMARVGPVDRQAMPLDRIPQGVQWAVLAAENASFYSDHGVSPKGIARAVTTMAFGGSVQGGSTITQQYVKNVYLDQDQTISRKISEIFISVKLDRRTSKQQILDGYLNTSWFGRGAYGVQRAAKAYYGEDVSQLNPSQGAFLASLLKGAGLYDPSVSPANHARAVQRWTWVLDRMVKTGHLSAAQRATYTTFPEPIPPPRPAGLGGQTGYLVDTARAYVTAHSGISAARLDLGGFQIYTTFEKPKVDALADAVSGKLATLDPAGRAADRNVRVGAASVATDGRILALYGGPDYIKQGFDDADIAIVPAGTTYGPFVYAAGLRDGVVRSRDAPRARVTPESPYNGDDKVPIQTPEGPYWNRDGRIVTTANAGHRSYGTITLRQAVAEQVNGPIMQLGMDVGLNQVRQASVDAGLLPDSGFGEQVPQFSLGTATPSPIRMAGAYATFAAAGTHTEPYSVRRVTLDGADVPVRHGTVTHPFTPKVAGEVDQALHDAVRSGAATAAAKAGPDLAGLPGTAPDNTSASFVGYDRTMATSVELFRIDPKSQQLMPLDGIGGRSPKQPGSDLPTSIWTQYMGSAPVSQAPSGRAAAPTAKDDAKDGKDGKDANSEKYAGGSPAR</sequence>
<keyword evidence="19" id="KW-1185">Reference proteome</keyword>
<evidence type="ECO:0000259" key="17">
    <source>
        <dbReference type="Pfam" id="PF00912"/>
    </source>
</evidence>
<dbReference type="EMBL" id="FNIE01000002">
    <property type="protein sequence ID" value="SDM92828.1"/>
    <property type="molecule type" value="Genomic_DNA"/>
</dbReference>
<evidence type="ECO:0000256" key="2">
    <source>
        <dbReference type="ARBA" id="ARBA00007739"/>
    </source>
</evidence>
<name>A0A1G9X7X5_9ACTN</name>
<dbReference type="STRING" id="310781.SAMN05216259_10232"/>
<dbReference type="GO" id="GO:0030288">
    <property type="term" value="C:outer membrane-bounded periplasmic space"/>
    <property type="evidence" value="ECO:0007669"/>
    <property type="project" value="TreeGrafter"/>
</dbReference>
<dbReference type="InterPro" id="IPR001264">
    <property type="entry name" value="Glyco_trans_51"/>
</dbReference>
<feature type="region of interest" description="Disordered" evidence="14">
    <location>
        <begin position="456"/>
        <end position="485"/>
    </location>
</feature>
<keyword evidence="4" id="KW-0645">Protease</keyword>
<dbReference type="GO" id="GO:0008360">
    <property type="term" value="P:regulation of cell shape"/>
    <property type="evidence" value="ECO:0007669"/>
    <property type="project" value="UniProtKB-KW"/>
</dbReference>
<dbReference type="Gene3D" id="1.10.3810.10">
    <property type="entry name" value="Biosynthetic peptidoglycan transglycosylase-like"/>
    <property type="match status" value="1"/>
</dbReference>
<keyword evidence="9" id="KW-0573">Peptidoglycan synthesis</keyword>
<comment type="catalytic activity">
    <reaction evidence="13">
        <text>[GlcNAc-(1-&gt;4)-Mur2Ac(oyl-L-Ala-gamma-D-Glu-L-Lys-D-Ala-D-Ala)](n)-di-trans,octa-cis-undecaprenyl diphosphate + beta-D-GlcNAc-(1-&gt;4)-Mur2Ac(oyl-L-Ala-gamma-D-Glu-L-Lys-D-Ala-D-Ala)-di-trans,octa-cis-undecaprenyl diphosphate = [GlcNAc-(1-&gt;4)-Mur2Ac(oyl-L-Ala-gamma-D-Glu-L-Lys-D-Ala-D-Ala)](n+1)-di-trans,octa-cis-undecaprenyl diphosphate + di-trans,octa-cis-undecaprenyl diphosphate + H(+)</text>
        <dbReference type="Rhea" id="RHEA:23708"/>
        <dbReference type="Rhea" id="RHEA-COMP:9602"/>
        <dbReference type="Rhea" id="RHEA-COMP:9603"/>
        <dbReference type="ChEBI" id="CHEBI:15378"/>
        <dbReference type="ChEBI" id="CHEBI:58405"/>
        <dbReference type="ChEBI" id="CHEBI:60033"/>
        <dbReference type="ChEBI" id="CHEBI:78435"/>
        <dbReference type="EC" id="2.4.99.28"/>
    </reaction>
</comment>
<accession>A0A1G9X7X5</accession>
<dbReference type="InterPro" id="IPR012338">
    <property type="entry name" value="Beta-lactam/transpept-like"/>
</dbReference>
<dbReference type="GO" id="GO:0008955">
    <property type="term" value="F:peptidoglycan glycosyltransferase activity"/>
    <property type="evidence" value="ECO:0007669"/>
    <property type="project" value="UniProtKB-EC"/>
</dbReference>
<evidence type="ECO:0000256" key="4">
    <source>
        <dbReference type="ARBA" id="ARBA00022670"/>
    </source>
</evidence>
<keyword evidence="15" id="KW-0812">Transmembrane</keyword>
<keyword evidence="10" id="KW-0511">Multifunctional enzyme</keyword>
<feature type="compositionally biased region" description="Polar residues" evidence="14">
    <location>
        <begin position="689"/>
        <end position="707"/>
    </location>
</feature>
<gene>
    <name evidence="18" type="ORF">SAMN05216259_10232</name>
</gene>
<keyword evidence="5" id="KW-0328">Glycosyltransferase</keyword>
<dbReference type="GO" id="GO:0006508">
    <property type="term" value="P:proteolysis"/>
    <property type="evidence" value="ECO:0007669"/>
    <property type="project" value="UniProtKB-KW"/>
</dbReference>
<evidence type="ECO:0000256" key="3">
    <source>
        <dbReference type="ARBA" id="ARBA00022645"/>
    </source>
</evidence>
<protein>
    <submittedName>
        <fullName evidence="18">Membrane carboxypeptidase (Penicillin-binding protein)</fullName>
    </submittedName>
</protein>
<evidence type="ECO:0000256" key="1">
    <source>
        <dbReference type="ARBA" id="ARBA00007090"/>
    </source>
</evidence>
<keyword evidence="15" id="KW-0472">Membrane</keyword>
<dbReference type="AlphaFoldDB" id="A0A1G9X7X5"/>
<dbReference type="GO" id="GO:0008658">
    <property type="term" value="F:penicillin binding"/>
    <property type="evidence" value="ECO:0007669"/>
    <property type="project" value="InterPro"/>
</dbReference>
<evidence type="ECO:0000256" key="9">
    <source>
        <dbReference type="ARBA" id="ARBA00022984"/>
    </source>
</evidence>
<comment type="similarity">
    <text evidence="2">In the N-terminal section; belongs to the glycosyltransferase 51 family.</text>
</comment>
<proteinExistence type="inferred from homology"/>
<dbReference type="FunFam" id="1.10.3810.10:FF:000001">
    <property type="entry name" value="Penicillin-binding protein 1A"/>
    <property type="match status" value="1"/>
</dbReference>
<feature type="domain" description="Glycosyl transferase family 51" evidence="17">
    <location>
        <begin position="123"/>
        <end position="299"/>
    </location>
</feature>
<dbReference type="InterPro" id="IPR050396">
    <property type="entry name" value="Glycosyltr_51/Transpeptidase"/>
</dbReference>
<dbReference type="InterPro" id="IPR036950">
    <property type="entry name" value="PBP_transglycosylase"/>
</dbReference>
<feature type="domain" description="Penicillin-binding protein transpeptidase" evidence="16">
    <location>
        <begin position="477"/>
        <end position="652"/>
    </location>
</feature>